<reference evidence="4" key="1">
    <citation type="submission" date="2022-11" db="UniProtKB">
        <authorList>
            <consortium name="WormBaseParasite"/>
        </authorList>
    </citation>
    <scope>IDENTIFICATION</scope>
</reference>
<dbReference type="InterPro" id="IPR037517">
    <property type="entry name" value="HDAG_dom"/>
</dbReference>
<feature type="domain" description="HDAg" evidence="2">
    <location>
        <begin position="101"/>
        <end position="277"/>
    </location>
</feature>
<evidence type="ECO:0000256" key="1">
    <source>
        <dbReference type="SAM" id="MobiDB-lite"/>
    </source>
</evidence>
<evidence type="ECO:0000313" key="3">
    <source>
        <dbReference type="Proteomes" id="UP000887572"/>
    </source>
</evidence>
<feature type="region of interest" description="Disordered" evidence="1">
    <location>
        <begin position="636"/>
        <end position="680"/>
    </location>
</feature>
<evidence type="ECO:0000259" key="2">
    <source>
        <dbReference type="PROSITE" id="PS51838"/>
    </source>
</evidence>
<evidence type="ECO:0000313" key="4">
    <source>
        <dbReference type="WBParaSite" id="Gr19_v10_g2045.t1"/>
    </source>
</evidence>
<dbReference type="Pfam" id="PF23553">
    <property type="entry name" value="NELF-A_N"/>
    <property type="match status" value="1"/>
</dbReference>
<dbReference type="InterPro" id="IPR056557">
    <property type="entry name" value="NELF-A_N"/>
</dbReference>
<dbReference type="PROSITE" id="PS51838">
    <property type="entry name" value="HDAG"/>
    <property type="match status" value="1"/>
</dbReference>
<dbReference type="Proteomes" id="UP000887572">
    <property type="component" value="Unplaced"/>
</dbReference>
<protein>
    <submittedName>
        <fullName evidence="4">HDAg domain-containing protein</fullName>
    </submittedName>
</protein>
<organism evidence="3 4">
    <name type="scientific">Globodera rostochiensis</name>
    <name type="common">Golden nematode worm</name>
    <name type="synonym">Heterodera rostochiensis</name>
    <dbReference type="NCBI Taxonomy" id="31243"/>
    <lineage>
        <taxon>Eukaryota</taxon>
        <taxon>Metazoa</taxon>
        <taxon>Ecdysozoa</taxon>
        <taxon>Nematoda</taxon>
        <taxon>Chromadorea</taxon>
        <taxon>Rhabditida</taxon>
        <taxon>Tylenchina</taxon>
        <taxon>Tylenchomorpha</taxon>
        <taxon>Tylenchoidea</taxon>
        <taxon>Heteroderidae</taxon>
        <taxon>Heteroderinae</taxon>
        <taxon>Globodera</taxon>
    </lineage>
</organism>
<dbReference type="AlphaFoldDB" id="A0A914HM42"/>
<dbReference type="WBParaSite" id="Gr19_v10_g2045.t1">
    <property type="protein sequence ID" value="Gr19_v10_g2045.t1"/>
    <property type="gene ID" value="Gr19_v10_g2045"/>
</dbReference>
<accession>A0A914HM42</accession>
<sequence length="680" mass="74379">MASSSSSSTTSTRESHLRDQDLVRWIENKLGSTELWGGRQASSMLTRDMLVELETCFQELEPATKMKIIQAMAHLSPKILHAWKEPLLNLIQLARRDPDDWVEAMADLFRNFPDLGSIQCSSRPDSYFNKTLDELMRILSKTFDGETTTAQFPLPFDSALMNASAIAHTYGPESLTTNRHKHFTMRKQNTKFDKLLADAKKASELQNNPANRKVHGTITSSFPIKVRSCAKKLDNDLPMKGLSSSTSALKMSTGFTNDSKRFQQRTLLKRTGGAQLLDIAELPQLNKRRRTITAVPSSTTAVVDHQPAAAAGQRKNSLTKRPLNNKLGTAVSALPPRQQLKQLAEDNEANTAVDNGGDGISAGDNGVVAGTATVLSSLSAAADAIPPSPCLSNISEQYTSSSTPSAEFVPHQTSNHSSLQRMMTGDQRRLAGPLSSSLNTTQMMSSSNSSTSSASSCFSNLFTEICAQTAQCQPLPTIDINPENEALKQFNGLLKDANKLSPLSYNMIVSFLSGNKTNPLMDKLGTLITLPLSESVELEANDTSGTSAAAVFLVETFFQMNYCTGEWKRLRKSRLLKPEELGKYAHYLHGTKQLINNNHFGTGSSNDCGGAMLNALSTPGGTDALVPNFAGQHVVQHQQEQQQQHMVPRRQQQQQQQTFWALQQQHQQPFGNPSTSSSSS</sequence>
<name>A0A914HM42_GLORO</name>
<keyword evidence="3" id="KW-1185">Reference proteome</keyword>
<proteinExistence type="predicted"/>